<feature type="compositionally biased region" description="Basic residues" evidence="1">
    <location>
        <begin position="782"/>
        <end position="800"/>
    </location>
</feature>
<proteinExistence type="predicted"/>
<protein>
    <submittedName>
        <fullName evidence="2">Tryptophanase</fullName>
    </submittedName>
</protein>
<gene>
    <name evidence="2" type="ORF">ADUPG1_000148</name>
</gene>
<feature type="compositionally biased region" description="Polar residues" evidence="1">
    <location>
        <begin position="434"/>
        <end position="443"/>
    </location>
</feature>
<evidence type="ECO:0000313" key="3">
    <source>
        <dbReference type="Proteomes" id="UP001057375"/>
    </source>
</evidence>
<feature type="region of interest" description="Disordered" evidence="1">
    <location>
        <begin position="1107"/>
        <end position="1209"/>
    </location>
</feature>
<dbReference type="Proteomes" id="UP001057375">
    <property type="component" value="Unassembled WGS sequence"/>
</dbReference>
<feature type="region of interest" description="Disordered" evidence="1">
    <location>
        <begin position="270"/>
        <end position="534"/>
    </location>
</feature>
<feature type="compositionally biased region" description="Polar residues" evidence="1">
    <location>
        <begin position="1051"/>
        <end position="1060"/>
    </location>
</feature>
<sequence>MPYYQAFKKEMEDQGKIAPPLESPPPSIGLLQMELILTAFSLDDLISFRKLINSILVAQQALTTSWVSIIEVWRRKVRGLIGTPVFKHALYFFPPQVKNSIETSISFKDIIPSSTQVSSIPTHPSSSKHIPTLPFSIPLRRCVQWWEGHSLEDISSCGDMVSAVSEVWKVLCSVKEVCVDACVRIRDIGCSSGVGRVEEVFGKIKDKSERSAGSNRREFDWEVWKHWDGDIQRERAIRGRGGASTLTGAAGGAFVNDIRKKVGQFETIAIDDGDHSPSTPTHHSIPRHSHSSQHYSDDLKTCSNSSEQTAQDKAEEDKAEEEEREEERKVGESSPSKQDTVKREKEITTSEKQEKGNKTSNIDAQEGEEEDFSGFSDGFDTSFGFSSGTPSGTPTRSATPKPCTSVPTSRASSSLKIHRSAPQDSTDEAEDSHVSSTSSNTKTQDTRMVKEKENDSTIIRNQPAVKPIDLDSANTAAEADEGDGKDGVHGPTTTITTGTVDTIEDRVSGDGATHPTQGTNLTSPIPHPPSLPSSSSLRPLFLSHASVRDLSSCSNTLISLLSSLLQTARHGSEEMREVWGLVVCGEGMHILSWAYVVVSALALVIKRTRVWDLQQGQHEQITQPDGATMGIIGGQGDSMTLFQTGHTTGKGHPQSRGRSSSSLSSLSSCSRSTSPSMTGMHQYSTTCSCSLCSSLFSVSIKLHSLASDVVSLLTYAMRYHMHNNIALDTVRESVWAWAGMGRSYEWQTNGTFSEDSKNSGRDVGSDIEGQSTLMEFKEKPSRGTHKKYRSSSASHKKQLKRSGSASTFSVPLSPARFSASTLLAQPLSPIMTQQERAKKQSIQAGGSKDLSDAHSRYILPLILTIPLPHADKLLDGIINVERERLKMEKRPRRAIARKKSLLGRMVYDGTRLDSDEGIGDGMKQNEAESRHSNQHGSGSSWEIFPFVSSIPSLQPSGRRSRSQSPFSRHSYVKLPPVHPSLSIARFTLPSLIHVFTHTTDSYLRESIGELIVLSHAEREADPDALDNEPETQTPHGEQTLPISPRNKKDTASPQHVNTDQLIDDAPVIPKRGSVSSRRIREQATDVMEQRGAVLRMLLELSVAMGSFSSSASSDKTKNRNRQSTATGSNREEEDVVEHAPGHPFSHSSVQTQRLIPEVPPPPPPLPDGLKHQVPNGRSVSNFRGKVEAKKLVSEATKASEANHTTGGDE</sequence>
<evidence type="ECO:0000256" key="1">
    <source>
        <dbReference type="SAM" id="MobiDB-lite"/>
    </source>
</evidence>
<feature type="region of interest" description="Disordered" evidence="1">
    <location>
        <begin position="778"/>
        <end position="809"/>
    </location>
</feature>
<comment type="caution">
    <text evidence="2">The sequence shown here is derived from an EMBL/GenBank/DDBJ whole genome shotgun (WGS) entry which is preliminary data.</text>
</comment>
<feature type="compositionally biased region" description="Basic and acidic residues" evidence="1">
    <location>
        <begin position="444"/>
        <end position="455"/>
    </location>
</feature>
<accession>A0ABQ5K5N5</accession>
<feature type="compositionally biased region" description="Low complexity" evidence="1">
    <location>
        <begin position="373"/>
        <end position="395"/>
    </location>
</feature>
<feature type="region of interest" description="Disordered" evidence="1">
    <location>
        <begin position="913"/>
        <end position="939"/>
    </location>
</feature>
<feature type="region of interest" description="Disordered" evidence="1">
    <location>
        <begin position="642"/>
        <end position="668"/>
    </location>
</feature>
<dbReference type="EMBL" id="BQXS01000045">
    <property type="protein sequence ID" value="GKT27728.1"/>
    <property type="molecule type" value="Genomic_DNA"/>
</dbReference>
<feature type="non-terminal residue" evidence="2">
    <location>
        <position position="1209"/>
    </location>
</feature>
<feature type="compositionally biased region" description="Polar residues" evidence="1">
    <location>
        <begin position="1199"/>
        <end position="1209"/>
    </location>
</feature>
<feature type="compositionally biased region" description="Low complexity" evidence="1">
    <location>
        <begin position="492"/>
        <end position="501"/>
    </location>
</feature>
<organism evidence="2 3">
    <name type="scientific">Aduncisulcus paluster</name>
    <dbReference type="NCBI Taxonomy" id="2918883"/>
    <lineage>
        <taxon>Eukaryota</taxon>
        <taxon>Metamonada</taxon>
        <taxon>Carpediemonas-like organisms</taxon>
        <taxon>Aduncisulcus</taxon>
    </lineage>
</organism>
<feature type="region of interest" description="Disordered" evidence="1">
    <location>
        <begin position="952"/>
        <end position="973"/>
    </location>
</feature>
<name>A0ABQ5K5N5_9EUKA</name>
<reference evidence="2" key="1">
    <citation type="submission" date="2022-03" db="EMBL/GenBank/DDBJ databases">
        <title>Draft genome sequence of Aduncisulcus paluster, a free-living microaerophilic Fornicata.</title>
        <authorList>
            <person name="Yuyama I."/>
            <person name="Kume K."/>
            <person name="Tamura T."/>
            <person name="Inagaki Y."/>
            <person name="Hashimoto T."/>
        </authorList>
    </citation>
    <scope>NUCLEOTIDE SEQUENCE</scope>
    <source>
        <strain evidence="2">NY0171</strain>
    </source>
</reference>
<evidence type="ECO:0000313" key="2">
    <source>
        <dbReference type="EMBL" id="GKT27728.1"/>
    </source>
</evidence>
<feature type="compositionally biased region" description="Low complexity" evidence="1">
    <location>
        <begin position="656"/>
        <end position="668"/>
    </location>
</feature>
<feature type="region of interest" description="Disordered" evidence="1">
    <location>
        <begin position="1022"/>
        <end position="1082"/>
    </location>
</feature>
<feature type="compositionally biased region" description="Polar residues" evidence="1">
    <location>
        <begin position="405"/>
        <end position="415"/>
    </location>
</feature>
<keyword evidence="3" id="KW-1185">Reference proteome</keyword>
<feature type="compositionally biased region" description="Low complexity" evidence="1">
    <location>
        <begin position="952"/>
        <end position="969"/>
    </location>
</feature>
<feature type="compositionally biased region" description="Basic and acidic residues" evidence="1">
    <location>
        <begin position="339"/>
        <end position="357"/>
    </location>
</feature>
<feature type="compositionally biased region" description="Pro residues" evidence="1">
    <location>
        <begin position="1157"/>
        <end position="1166"/>
    </location>
</feature>